<proteinExistence type="predicted"/>
<dbReference type="EMBL" id="JAAAUY010001069">
    <property type="protein sequence ID" value="KAF9324552.1"/>
    <property type="molecule type" value="Genomic_DNA"/>
</dbReference>
<evidence type="ECO:0000313" key="2">
    <source>
        <dbReference type="EMBL" id="KAF9324552.1"/>
    </source>
</evidence>
<organism evidence="2 3">
    <name type="scientific">Podila minutissima</name>
    <dbReference type="NCBI Taxonomy" id="64525"/>
    <lineage>
        <taxon>Eukaryota</taxon>
        <taxon>Fungi</taxon>
        <taxon>Fungi incertae sedis</taxon>
        <taxon>Mucoromycota</taxon>
        <taxon>Mortierellomycotina</taxon>
        <taxon>Mortierellomycetes</taxon>
        <taxon>Mortierellales</taxon>
        <taxon>Mortierellaceae</taxon>
        <taxon>Podila</taxon>
    </lineage>
</organism>
<feature type="compositionally biased region" description="Polar residues" evidence="1">
    <location>
        <begin position="17"/>
        <end position="29"/>
    </location>
</feature>
<evidence type="ECO:0000256" key="1">
    <source>
        <dbReference type="SAM" id="MobiDB-lite"/>
    </source>
</evidence>
<accession>A0A9P5SDZ4</accession>
<feature type="region of interest" description="Disordered" evidence="1">
    <location>
        <begin position="1"/>
        <end position="61"/>
    </location>
</feature>
<comment type="caution">
    <text evidence="2">The sequence shown here is derived from an EMBL/GenBank/DDBJ whole genome shotgun (WGS) entry which is preliminary data.</text>
</comment>
<dbReference type="AlphaFoldDB" id="A0A9P5SDZ4"/>
<protein>
    <recommendedName>
        <fullName evidence="4">GATA-type domain-containing protein</fullName>
    </recommendedName>
</protein>
<dbReference type="Proteomes" id="UP000696485">
    <property type="component" value="Unassembled WGS sequence"/>
</dbReference>
<evidence type="ECO:0008006" key="4">
    <source>
        <dbReference type="Google" id="ProtNLM"/>
    </source>
</evidence>
<feature type="compositionally biased region" description="Basic residues" evidence="1">
    <location>
        <begin position="1"/>
        <end position="16"/>
    </location>
</feature>
<gene>
    <name evidence="2" type="ORF">BG006_000421</name>
</gene>
<dbReference type="SUPFAM" id="SSF57716">
    <property type="entry name" value="Glucocorticoid receptor-like (DNA-binding domain)"/>
    <property type="match status" value="1"/>
</dbReference>
<name>A0A9P5SDZ4_9FUNG</name>
<reference evidence="2" key="1">
    <citation type="journal article" date="2020" name="Fungal Divers.">
        <title>Resolving the Mortierellaceae phylogeny through synthesis of multi-gene phylogenetics and phylogenomics.</title>
        <authorList>
            <person name="Vandepol N."/>
            <person name="Liber J."/>
            <person name="Desiro A."/>
            <person name="Na H."/>
            <person name="Kennedy M."/>
            <person name="Barry K."/>
            <person name="Grigoriev I.V."/>
            <person name="Miller A.N."/>
            <person name="O'Donnell K."/>
            <person name="Stajich J.E."/>
            <person name="Bonito G."/>
        </authorList>
    </citation>
    <scope>NUCLEOTIDE SEQUENCE</scope>
    <source>
        <strain evidence="2">NVP1</strain>
    </source>
</reference>
<sequence>QKYHGASRPSKTRRGRQNLSQQPQQQEAAGTSLEGAQYRPYPSPSKTLKDTVTGEDKQVEKKAGPLMKKMCKICGVKTSSTWHLAPPGEVSGVICDTCSLQAKLCKVSEKIQQRIGRRILDQQILCPTSSVEEAVLAAPGAVATICWV</sequence>
<keyword evidence="3" id="KW-1185">Reference proteome</keyword>
<feature type="non-terminal residue" evidence="2">
    <location>
        <position position="148"/>
    </location>
</feature>
<evidence type="ECO:0000313" key="3">
    <source>
        <dbReference type="Proteomes" id="UP000696485"/>
    </source>
</evidence>
<feature type="compositionally biased region" description="Basic and acidic residues" evidence="1">
    <location>
        <begin position="47"/>
        <end position="61"/>
    </location>
</feature>